<evidence type="ECO:0008006" key="8">
    <source>
        <dbReference type="Google" id="ProtNLM"/>
    </source>
</evidence>
<evidence type="ECO:0000256" key="1">
    <source>
        <dbReference type="ARBA" id="ARBA00022603"/>
    </source>
</evidence>
<evidence type="ECO:0000256" key="4">
    <source>
        <dbReference type="ARBA" id="ARBA00023453"/>
    </source>
</evidence>
<dbReference type="GO" id="GO:0008171">
    <property type="term" value="F:O-methyltransferase activity"/>
    <property type="evidence" value="ECO:0007669"/>
    <property type="project" value="InterPro"/>
</dbReference>
<keyword evidence="5" id="KW-0812">Transmembrane</keyword>
<dbReference type="Proteomes" id="UP000013827">
    <property type="component" value="Unassembled WGS sequence"/>
</dbReference>
<reference evidence="7" key="1">
    <citation type="journal article" date="2013" name="Nature">
        <title>Pan genome of the phytoplankton Emiliania underpins its global distribution.</title>
        <authorList>
            <person name="Read B.A."/>
            <person name="Kegel J."/>
            <person name="Klute M.J."/>
            <person name="Kuo A."/>
            <person name="Lefebvre S.C."/>
            <person name="Maumus F."/>
            <person name="Mayer C."/>
            <person name="Miller J."/>
            <person name="Monier A."/>
            <person name="Salamov A."/>
            <person name="Young J."/>
            <person name="Aguilar M."/>
            <person name="Claverie J.M."/>
            <person name="Frickenhaus S."/>
            <person name="Gonzalez K."/>
            <person name="Herman E.K."/>
            <person name="Lin Y.C."/>
            <person name="Napier J."/>
            <person name="Ogata H."/>
            <person name="Sarno A.F."/>
            <person name="Shmutz J."/>
            <person name="Schroeder D."/>
            <person name="de Vargas C."/>
            <person name="Verret F."/>
            <person name="von Dassow P."/>
            <person name="Valentin K."/>
            <person name="Van de Peer Y."/>
            <person name="Wheeler G."/>
            <person name="Dacks J.B."/>
            <person name="Delwiche C.F."/>
            <person name="Dyhrman S.T."/>
            <person name="Glockner G."/>
            <person name="John U."/>
            <person name="Richards T."/>
            <person name="Worden A.Z."/>
            <person name="Zhang X."/>
            <person name="Grigoriev I.V."/>
            <person name="Allen A.E."/>
            <person name="Bidle K."/>
            <person name="Borodovsky M."/>
            <person name="Bowler C."/>
            <person name="Brownlee C."/>
            <person name="Cock J.M."/>
            <person name="Elias M."/>
            <person name="Gladyshev V.N."/>
            <person name="Groth M."/>
            <person name="Guda C."/>
            <person name="Hadaegh A."/>
            <person name="Iglesias-Rodriguez M.D."/>
            <person name="Jenkins J."/>
            <person name="Jones B.M."/>
            <person name="Lawson T."/>
            <person name="Leese F."/>
            <person name="Lindquist E."/>
            <person name="Lobanov A."/>
            <person name="Lomsadze A."/>
            <person name="Malik S.B."/>
            <person name="Marsh M.E."/>
            <person name="Mackinder L."/>
            <person name="Mock T."/>
            <person name="Mueller-Roeber B."/>
            <person name="Pagarete A."/>
            <person name="Parker M."/>
            <person name="Probert I."/>
            <person name="Quesneville H."/>
            <person name="Raines C."/>
            <person name="Rensing S.A."/>
            <person name="Riano-Pachon D.M."/>
            <person name="Richier S."/>
            <person name="Rokitta S."/>
            <person name="Shiraiwa Y."/>
            <person name="Soanes D.M."/>
            <person name="van der Giezen M."/>
            <person name="Wahlund T.M."/>
            <person name="Williams B."/>
            <person name="Wilson W."/>
            <person name="Wolfe G."/>
            <person name="Wurch L.L."/>
        </authorList>
    </citation>
    <scope>NUCLEOTIDE SEQUENCE</scope>
</reference>
<dbReference type="InterPro" id="IPR050362">
    <property type="entry name" value="Cation-dep_OMT"/>
</dbReference>
<name>A0A0D3KI10_EMIH1</name>
<dbReference type="PANTHER" id="PTHR10509:SF14">
    <property type="entry name" value="CAFFEOYL-COA O-METHYLTRANSFERASE 3-RELATED"/>
    <property type="match status" value="1"/>
</dbReference>
<keyword evidence="1" id="KW-0489">Methyltransferase</keyword>
<dbReference type="PROSITE" id="PS51682">
    <property type="entry name" value="SAM_OMT_I"/>
    <property type="match status" value="1"/>
</dbReference>
<dbReference type="Gene3D" id="3.40.50.150">
    <property type="entry name" value="Vaccinia Virus protein VP39"/>
    <property type="match status" value="1"/>
</dbReference>
<keyword evidence="5" id="KW-0472">Membrane</keyword>
<dbReference type="AlphaFoldDB" id="A0A0D3KI10"/>
<keyword evidence="7" id="KW-1185">Reference proteome</keyword>
<dbReference type="KEGG" id="ehx:EMIHUDRAFT_433801"/>
<dbReference type="RefSeq" id="XP_005787824.1">
    <property type="nucleotide sequence ID" value="XM_005787767.1"/>
</dbReference>
<evidence type="ECO:0000256" key="5">
    <source>
        <dbReference type="SAM" id="Phobius"/>
    </source>
</evidence>
<dbReference type="InterPro" id="IPR029063">
    <property type="entry name" value="SAM-dependent_MTases_sf"/>
</dbReference>
<accession>A0A0D3KI10</accession>
<feature type="transmembrane region" description="Helical" evidence="5">
    <location>
        <begin position="15"/>
        <end position="34"/>
    </location>
</feature>
<dbReference type="HOGENOM" id="CLU_067676_5_3_1"/>
<dbReference type="GO" id="GO:0032259">
    <property type="term" value="P:methylation"/>
    <property type="evidence" value="ECO:0007669"/>
    <property type="project" value="UniProtKB-KW"/>
</dbReference>
<dbReference type="EnsemblProtists" id="EOD35395">
    <property type="protein sequence ID" value="EOD35395"/>
    <property type="gene ID" value="EMIHUDRAFT_433801"/>
</dbReference>
<protein>
    <recommendedName>
        <fullName evidence="8">O-methyltransferase</fullName>
    </recommendedName>
</protein>
<dbReference type="SUPFAM" id="SSF53335">
    <property type="entry name" value="S-adenosyl-L-methionine-dependent methyltransferases"/>
    <property type="match status" value="1"/>
</dbReference>
<dbReference type="GO" id="GO:0008757">
    <property type="term" value="F:S-adenosylmethionine-dependent methyltransferase activity"/>
    <property type="evidence" value="ECO:0007669"/>
    <property type="project" value="TreeGrafter"/>
</dbReference>
<sequence length="266" mass="28448">MSFCPVPHTSRDQGWLVTGALLGASAALYARRLYAARSRGQTAKRHGGPTLASADPALYPYLLEKGTRPSEPLQELFAAVEREPRARMMGSPDEAHFLGWLVELMGAKRVLEVGVFRGSTTLALASALPQEGKVVALELNGDFCSTGRRYWDKAGVGGKIDLRLGPASESMRLLLAEGGGGSFDLVFIDANKADYDDYYEQALALLRRGGVVAVDNTLWGGRVLEAPAATADTAAIQAINDKLASDPRVSIVMLGIADGVTLCRKR</sequence>
<keyword evidence="2" id="KW-0808">Transferase</keyword>
<dbReference type="eggNOG" id="KOG1663">
    <property type="taxonomic scope" value="Eukaryota"/>
</dbReference>
<reference evidence="6" key="2">
    <citation type="submission" date="2024-10" db="UniProtKB">
        <authorList>
            <consortium name="EnsemblProtists"/>
        </authorList>
    </citation>
    <scope>IDENTIFICATION</scope>
</reference>
<evidence type="ECO:0000313" key="6">
    <source>
        <dbReference type="EnsemblProtists" id="EOD35395"/>
    </source>
</evidence>
<dbReference type="GeneID" id="17280665"/>
<dbReference type="Pfam" id="PF01596">
    <property type="entry name" value="Methyltransf_3"/>
    <property type="match status" value="1"/>
</dbReference>
<dbReference type="STRING" id="2903.R1F8V8"/>
<keyword evidence="3" id="KW-0949">S-adenosyl-L-methionine</keyword>
<dbReference type="PANTHER" id="PTHR10509">
    <property type="entry name" value="O-METHYLTRANSFERASE-RELATED"/>
    <property type="match status" value="1"/>
</dbReference>
<evidence type="ECO:0000313" key="7">
    <source>
        <dbReference type="Proteomes" id="UP000013827"/>
    </source>
</evidence>
<comment type="similarity">
    <text evidence="4">Belongs to the class I-like SAM-binding methyltransferase superfamily. Cation-dependent O-methyltransferase family.</text>
</comment>
<dbReference type="CDD" id="cd02440">
    <property type="entry name" value="AdoMet_MTases"/>
    <property type="match status" value="1"/>
</dbReference>
<evidence type="ECO:0000256" key="2">
    <source>
        <dbReference type="ARBA" id="ARBA00022679"/>
    </source>
</evidence>
<evidence type="ECO:0000256" key="3">
    <source>
        <dbReference type="ARBA" id="ARBA00022691"/>
    </source>
</evidence>
<organism evidence="6 7">
    <name type="scientific">Emiliania huxleyi (strain CCMP1516)</name>
    <dbReference type="NCBI Taxonomy" id="280463"/>
    <lineage>
        <taxon>Eukaryota</taxon>
        <taxon>Haptista</taxon>
        <taxon>Haptophyta</taxon>
        <taxon>Prymnesiophyceae</taxon>
        <taxon>Isochrysidales</taxon>
        <taxon>Noelaerhabdaceae</taxon>
        <taxon>Emiliania</taxon>
    </lineage>
</organism>
<proteinExistence type="inferred from homology"/>
<dbReference type="PaxDb" id="2903-EOD35395"/>
<dbReference type="InterPro" id="IPR002935">
    <property type="entry name" value="SAM_O-MeTrfase"/>
</dbReference>
<keyword evidence="5" id="KW-1133">Transmembrane helix</keyword>
<dbReference type="OMA" id="PAYFEWA"/>